<dbReference type="EMBL" id="JAWZZT010002005">
    <property type="protein sequence ID" value="MDX7019384.1"/>
    <property type="molecule type" value="Genomic_DNA"/>
</dbReference>
<evidence type="ECO:0000313" key="2">
    <source>
        <dbReference type="Proteomes" id="UP001279012"/>
    </source>
</evidence>
<organism evidence="1 2">
    <name type="scientific">Klebsiella aerogenes</name>
    <name type="common">Enterobacter aerogenes</name>
    <dbReference type="NCBI Taxonomy" id="548"/>
    <lineage>
        <taxon>Bacteria</taxon>
        <taxon>Pseudomonadati</taxon>
        <taxon>Pseudomonadota</taxon>
        <taxon>Gammaproteobacteria</taxon>
        <taxon>Enterobacterales</taxon>
        <taxon>Enterobacteriaceae</taxon>
        <taxon>Klebsiella/Raoultella group</taxon>
        <taxon>Klebsiella</taxon>
    </lineage>
</organism>
<proteinExistence type="predicted"/>
<evidence type="ECO:0000313" key="1">
    <source>
        <dbReference type="EMBL" id="MDX7019384.1"/>
    </source>
</evidence>
<gene>
    <name evidence="1" type="ORF">SJ059_33715</name>
</gene>
<comment type="caution">
    <text evidence="1">The sequence shown here is derived from an EMBL/GenBank/DDBJ whole genome shotgun (WGS) entry which is preliminary data.</text>
</comment>
<protein>
    <submittedName>
        <fullName evidence="1">Amidophosphoribosyltransferase</fullName>
    </submittedName>
</protein>
<accession>A0AAW9EI84</accession>
<name>A0AAW9EI84_KLEAE</name>
<feature type="non-terminal residue" evidence="1">
    <location>
        <position position="1"/>
    </location>
</feature>
<dbReference type="AlphaFoldDB" id="A0AAW9EI84"/>
<reference evidence="1" key="1">
    <citation type="submission" date="2023-11" db="EMBL/GenBank/DDBJ databases">
        <title>Detection of rare carbapenemases in Enterobacterales - comparison of two colorimetric and two CIM-based carbapenemase assays.</title>
        <authorList>
            <person name="Schaffarczyk L."/>
            <person name="Noster J."/>
            <person name="Stelzer Y."/>
            <person name="Sattler J."/>
            <person name="Gatermann S."/>
            <person name="Hamprecht A."/>
        </authorList>
    </citation>
    <scope>NUCLEOTIDE SEQUENCE</scope>
    <source>
        <strain evidence="1">CIM-Cont-037</strain>
    </source>
</reference>
<dbReference type="Proteomes" id="UP001279012">
    <property type="component" value="Unassembled WGS sequence"/>
</dbReference>
<sequence>VFDGVYITKDIDQGYLDYLENLRRDDEHKIRDQHEAENLEIYNEG</sequence>